<evidence type="ECO:0000256" key="1">
    <source>
        <dbReference type="SAM" id="Phobius"/>
    </source>
</evidence>
<dbReference type="AlphaFoldDB" id="A0A2T5P5D4"/>
<dbReference type="EMBL" id="QASN01000021">
    <property type="protein sequence ID" value="PTU72934.1"/>
    <property type="molecule type" value="Genomic_DNA"/>
</dbReference>
<evidence type="ECO:0000313" key="3">
    <source>
        <dbReference type="Proteomes" id="UP000244064"/>
    </source>
</evidence>
<dbReference type="OrthoDB" id="7060663at2"/>
<accession>A0A2T5P5D4</accession>
<name>A0A2T5P5D4_9PSED</name>
<dbReference type="Pfam" id="PF10801">
    <property type="entry name" value="DUF2537"/>
    <property type="match status" value="1"/>
</dbReference>
<keyword evidence="1" id="KW-0472">Membrane</keyword>
<reference evidence="2 3" key="1">
    <citation type="submission" date="2018-04" db="EMBL/GenBank/DDBJ databases">
        <title>Pseudomonas sp. nov., isolated from mangrove soil.</title>
        <authorList>
            <person name="Chen C."/>
        </authorList>
    </citation>
    <scope>NUCLEOTIDE SEQUENCE [LARGE SCALE GENOMIC DNA]</scope>
    <source>
        <strain evidence="2 3">TC-11</strain>
    </source>
</reference>
<comment type="caution">
    <text evidence="2">The sequence shown here is derived from an EMBL/GenBank/DDBJ whole genome shotgun (WGS) entry which is preliminary data.</text>
</comment>
<protein>
    <submittedName>
        <fullName evidence="2">Uncharacterized protein</fullName>
    </submittedName>
</protein>
<evidence type="ECO:0000313" key="2">
    <source>
        <dbReference type="EMBL" id="PTU72934.1"/>
    </source>
</evidence>
<feature type="transmembrane region" description="Helical" evidence="1">
    <location>
        <begin position="78"/>
        <end position="96"/>
    </location>
</feature>
<keyword evidence="1" id="KW-0812">Transmembrane</keyword>
<sequence length="156" mass="17263">MSNVAELKERVNTKTLNLVLLSLATLGIYPILWLWRNGPVLREVTKGEIGGDLFLIWIAVCAGWSGGLAGSGEVALDVLSLLLSLALAVLYIVWAFQARSALQRYALNEHGVDLRMNGFYTFLFTVYHINYCINDLPEAKRKQEILSAHASQMPAA</sequence>
<gene>
    <name evidence="2" type="ORF">DBO85_16915</name>
</gene>
<feature type="transmembrane region" description="Helical" evidence="1">
    <location>
        <begin position="47"/>
        <end position="66"/>
    </location>
</feature>
<keyword evidence="1" id="KW-1133">Transmembrane helix</keyword>
<dbReference type="InterPro" id="IPR024244">
    <property type="entry name" value="DUF2537"/>
</dbReference>
<feature type="transmembrane region" description="Helical" evidence="1">
    <location>
        <begin position="16"/>
        <end position="35"/>
    </location>
</feature>
<keyword evidence="3" id="KW-1185">Reference proteome</keyword>
<proteinExistence type="predicted"/>
<dbReference type="RefSeq" id="WP_108108618.1">
    <property type="nucleotide sequence ID" value="NZ_QASN01000021.1"/>
</dbReference>
<organism evidence="2 3">
    <name type="scientific">Pseudomonas mangrovi</name>
    <dbReference type="NCBI Taxonomy" id="2161748"/>
    <lineage>
        <taxon>Bacteria</taxon>
        <taxon>Pseudomonadati</taxon>
        <taxon>Pseudomonadota</taxon>
        <taxon>Gammaproteobacteria</taxon>
        <taxon>Pseudomonadales</taxon>
        <taxon>Pseudomonadaceae</taxon>
        <taxon>Pseudomonas</taxon>
    </lineage>
</organism>
<dbReference type="Proteomes" id="UP000244064">
    <property type="component" value="Unassembled WGS sequence"/>
</dbReference>